<dbReference type="Proteomes" id="UP001140234">
    <property type="component" value="Unassembled WGS sequence"/>
</dbReference>
<evidence type="ECO:0000313" key="2">
    <source>
        <dbReference type="Proteomes" id="UP001140234"/>
    </source>
</evidence>
<gene>
    <name evidence="1" type="ORF">IWQ57_005628</name>
</gene>
<proteinExistence type="predicted"/>
<comment type="caution">
    <text evidence="1">The sequence shown here is derived from an EMBL/GenBank/DDBJ whole genome shotgun (WGS) entry which is preliminary data.</text>
</comment>
<keyword evidence="2" id="KW-1185">Reference proteome</keyword>
<organism evidence="1 2">
    <name type="scientific">Coemansia nantahalensis</name>
    <dbReference type="NCBI Taxonomy" id="2789366"/>
    <lineage>
        <taxon>Eukaryota</taxon>
        <taxon>Fungi</taxon>
        <taxon>Fungi incertae sedis</taxon>
        <taxon>Zoopagomycota</taxon>
        <taxon>Kickxellomycotina</taxon>
        <taxon>Kickxellomycetes</taxon>
        <taxon>Kickxellales</taxon>
        <taxon>Kickxellaceae</taxon>
        <taxon>Coemansia</taxon>
    </lineage>
</organism>
<reference evidence="1" key="1">
    <citation type="submission" date="2022-07" db="EMBL/GenBank/DDBJ databases">
        <title>Phylogenomic reconstructions and comparative analyses of Kickxellomycotina fungi.</title>
        <authorList>
            <person name="Reynolds N.K."/>
            <person name="Stajich J.E."/>
            <person name="Barry K."/>
            <person name="Grigoriev I.V."/>
            <person name="Crous P."/>
            <person name="Smith M.E."/>
        </authorList>
    </citation>
    <scope>NUCLEOTIDE SEQUENCE</scope>
    <source>
        <strain evidence="1">CBS 109366</strain>
    </source>
</reference>
<evidence type="ECO:0000313" key="1">
    <source>
        <dbReference type="EMBL" id="KAJ2763163.1"/>
    </source>
</evidence>
<name>A0ACC1JMD3_9FUNG</name>
<sequence>MADETPEHLRLAGQWADAALRKAGDTQIHAIRARAEAASRSTADSQRRVAAIEAQHSVAADILRGEMAAVREQVGGQARQCDRLVQLLDALDQNVGEMEAAMGLAESAVGLTLGSRVEQFARFLHRSALQYAGADAARPAGVPYLRQWAPREQAIPRVIDHTQYI</sequence>
<dbReference type="EMBL" id="JANBUJ010002801">
    <property type="protein sequence ID" value="KAJ2763163.1"/>
    <property type="molecule type" value="Genomic_DNA"/>
</dbReference>
<protein>
    <submittedName>
        <fullName evidence="1">Uncharacterized protein</fullName>
    </submittedName>
</protein>
<accession>A0ACC1JMD3</accession>